<dbReference type="GO" id="GO:0005524">
    <property type="term" value="F:ATP binding"/>
    <property type="evidence" value="ECO:0007669"/>
    <property type="project" value="InterPro"/>
</dbReference>
<dbReference type="Gene3D" id="3.30.230.80">
    <property type="match status" value="1"/>
</dbReference>
<organism evidence="4 5">
    <name type="scientific">Artemisia annua</name>
    <name type="common">Sweet wormwood</name>
    <dbReference type="NCBI Taxonomy" id="35608"/>
    <lineage>
        <taxon>Eukaryota</taxon>
        <taxon>Viridiplantae</taxon>
        <taxon>Streptophyta</taxon>
        <taxon>Embryophyta</taxon>
        <taxon>Tracheophyta</taxon>
        <taxon>Spermatophyta</taxon>
        <taxon>Magnoliopsida</taxon>
        <taxon>eudicotyledons</taxon>
        <taxon>Gunneridae</taxon>
        <taxon>Pentapetalae</taxon>
        <taxon>asterids</taxon>
        <taxon>campanulids</taxon>
        <taxon>Asterales</taxon>
        <taxon>Asteraceae</taxon>
        <taxon>Asteroideae</taxon>
        <taxon>Anthemideae</taxon>
        <taxon>Artemisiinae</taxon>
        <taxon>Artemisia</taxon>
    </lineage>
</organism>
<gene>
    <name evidence="4" type="ORF">CTI12_AA554820</name>
</gene>
<accession>A0A2U1KXN7</accession>
<keyword evidence="4" id="KW-0346">Stress response</keyword>
<protein>
    <submittedName>
        <fullName evidence="4">Heat shock protein 90-6, mitochondrial</fullName>
    </submittedName>
</protein>
<proteinExistence type="inferred from homology"/>
<dbReference type="STRING" id="35608.A0A2U1KXN7"/>
<name>A0A2U1KXN7_ARTAN</name>
<dbReference type="InterPro" id="IPR029058">
    <property type="entry name" value="AB_hydrolase_fold"/>
</dbReference>
<dbReference type="AlphaFoldDB" id="A0A2U1KXN7"/>
<dbReference type="GO" id="GO:0140662">
    <property type="term" value="F:ATP-dependent protein folding chaperone"/>
    <property type="evidence" value="ECO:0007669"/>
    <property type="project" value="InterPro"/>
</dbReference>
<dbReference type="Pfam" id="PF00183">
    <property type="entry name" value="HSP90"/>
    <property type="match status" value="1"/>
</dbReference>
<evidence type="ECO:0000256" key="1">
    <source>
        <dbReference type="ARBA" id="ARBA00008239"/>
    </source>
</evidence>
<dbReference type="SUPFAM" id="SSF54211">
    <property type="entry name" value="Ribosomal protein S5 domain 2-like"/>
    <property type="match status" value="1"/>
</dbReference>
<dbReference type="Pfam" id="PF02450">
    <property type="entry name" value="LCAT"/>
    <property type="match status" value="1"/>
</dbReference>
<dbReference type="OrthoDB" id="1749102at2759"/>
<dbReference type="PANTHER" id="PTHR11528">
    <property type="entry name" value="HEAT SHOCK PROTEIN 90 FAMILY MEMBER"/>
    <property type="match status" value="1"/>
</dbReference>
<sequence>MDKSVFRVEVDEDPAEAKKDGTDDNVEKKKKTKKVIEKYWDWELTNETQPIWLWNPKEVTTQEYNEFYRKAFNEYLDPLASSNFTTEVVTNIGGPFLGLPKIVAGLFSAEAKDIVVGRLKETMDRLAAKLEAIYTASGKKKINVIIHSMGGLLVKCFMSRHNDIFEKYVNSWIAIAAPFQDKLLN</sequence>
<dbReference type="GO" id="GO:0006629">
    <property type="term" value="P:lipid metabolic process"/>
    <property type="evidence" value="ECO:0007669"/>
    <property type="project" value="InterPro"/>
</dbReference>
<dbReference type="InterPro" id="IPR020568">
    <property type="entry name" value="Ribosomal_Su5_D2-typ_SF"/>
</dbReference>
<dbReference type="Proteomes" id="UP000245207">
    <property type="component" value="Unassembled WGS sequence"/>
</dbReference>
<dbReference type="GO" id="GO:0016887">
    <property type="term" value="F:ATP hydrolysis activity"/>
    <property type="evidence" value="ECO:0007669"/>
    <property type="project" value="InterPro"/>
</dbReference>
<evidence type="ECO:0000256" key="2">
    <source>
        <dbReference type="ARBA" id="ARBA00023186"/>
    </source>
</evidence>
<comment type="caution">
    <text evidence="4">The sequence shown here is derived from an EMBL/GenBank/DDBJ whole genome shotgun (WGS) entry which is preliminary data.</text>
</comment>
<evidence type="ECO:0000313" key="5">
    <source>
        <dbReference type="Proteomes" id="UP000245207"/>
    </source>
</evidence>
<dbReference type="InterPro" id="IPR001404">
    <property type="entry name" value="Hsp90_fam"/>
</dbReference>
<comment type="similarity">
    <text evidence="1">Belongs to the heat shock protein 90 family.</text>
</comment>
<reference evidence="4 5" key="1">
    <citation type="journal article" date="2018" name="Mol. Plant">
        <title>The genome of Artemisia annua provides insight into the evolution of Asteraceae family and artemisinin biosynthesis.</title>
        <authorList>
            <person name="Shen Q."/>
            <person name="Zhang L."/>
            <person name="Liao Z."/>
            <person name="Wang S."/>
            <person name="Yan T."/>
            <person name="Shi P."/>
            <person name="Liu M."/>
            <person name="Fu X."/>
            <person name="Pan Q."/>
            <person name="Wang Y."/>
            <person name="Lv Z."/>
            <person name="Lu X."/>
            <person name="Zhang F."/>
            <person name="Jiang W."/>
            <person name="Ma Y."/>
            <person name="Chen M."/>
            <person name="Hao X."/>
            <person name="Li L."/>
            <person name="Tang Y."/>
            <person name="Lv G."/>
            <person name="Zhou Y."/>
            <person name="Sun X."/>
            <person name="Brodelius P.E."/>
            <person name="Rose J.K.C."/>
            <person name="Tang K."/>
        </authorList>
    </citation>
    <scope>NUCLEOTIDE SEQUENCE [LARGE SCALE GENOMIC DNA]</scope>
    <source>
        <strain evidence="5">cv. Huhao1</strain>
        <tissue evidence="4">Leaf</tissue>
    </source>
</reference>
<evidence type="ECO:0000256" key="3">
    <source>
        <dbReference type="SAM" id="MobiDB-lite"/>
    </source>
</evidence>
<keyword evidence="2" id="KW-0143">Chaperone</keyword>
<dbReference type="Gene3D" id="3.40.50.1820">
    <property type="entry name" value="alpha/beta hydrolase"/>
    <property type="match status" value="1"/>
</dbReference>
<dbReference type="SUPFAM" id="SSF53474">
    <property type="entry name" value="alpha/beta-Hydrolases"/>
    <property type="match status" value="1"/>
</dbReference>
<dbReference type="GO" id="GO:0051082">
    <property type="term" value="F:unfolded protein binding"/>
    <property type="evidence" value="ECO:0007669"/>
    <property type="project" value="InterPro"/>
</dbReference>
<dbReference type="GO" id="GO:0008374">
    <property type="term" value="F:O-acyltransferase activity"/>
    <property type="evidence" value="ECO:0007669"/>
    <property type="project" value="InterPro"/>
</dbReference>
<evidence type="ECO:0000313" key="4">
    <source>
        <dbReference type="EMBL" id="PWA41517.1"/>
    </source>
</evidence>
<dbReference type="EMBL" id="PKPP01013029">
    <property type="protein sequence ID" value="PWA41517.1"/>
    <property type="molecule type" value="Genomic_DNA"/>
</dbReference>
<feature type="region of interest" description="Disordered" evidence="3">
    <location>
        <begin position="1"/>
        <end position="27"/>
    </location>
</feature>
<dbReference type="InterPro" id="IPR003386">
    <property type="entry name" value="LACT/PDAT_acylTrfase"/>
</dbReference>
<keyword evidence="5" id="KW-1185">Reference proteome</keyword>